<reference evidence="9 10" key="1">
    <citation type="submission" date="2020-08" db="EMBL/GenBank/DDBJ databases">
        <title>Genomic Encyclopedia of Type Strains, Phase IV (KMG-IV): sequencing the most valuable type-strain genomes for metagenomic binning, comparative biology and taxonomic classification.</title>
        <authorList>
            <person name="Goeker M."/>
        </authorList>
    </citation>
    <scope>NUCLEOTIDE SEQUENCE [LARGE SCALE GENOMIC DNA]</scope>
    <source>
        <strain evidence="9 10">DSM 12252</strain>
    </source>
</reference>
<comment type="caution">
    <text evidence="9">The sequence shown here is derived from an EMBL/GenBank/DDBJ whole genome shotgun (WGS) entry which is preliminary data.</text>
</comment>
<evidence type="ECO:0000256" key="4">
    <source>
        <dbReference type="ARBA" id="ARBA00023125"/>
    </source>
</evidence>
<evidence type="ECO:0000256" key="1">
    <source>
        <dbReference type="ARBA" id="ARBA00010641"/>
    </source>
</evidence>
<feature type="region of interest" description="Disordered" evidence="6">
    <location>
        <begin position="256"/>
        <end position="277"/>
    </location>
</feature>
<dbReference type="SUPFAM" id="SSF88946">
    <property type="entry name" value="Sigma2 domain of RNA polymerase sigma factors"/>
    <property type="match status" value="1"/>
</dbReference>
<keyword evidence="4" id="KW-0238">DNA-binding</keyword>
<protein>
    <submittedName>
        <fullName evidence="9">RNA polymerase sigma factor (Sigma-70 family)</fullName>
    </submittedName>
</protein>
<dbReference type="InterPro" id="IPR013325">
    <property type="entry name" value="RNA_pol_sigma_r2"/>
</dbReference>
<dbReference type="InterPro" id="IPR036388">
    <property type="entry name" value="WH-like_DNA-bd_sf"/>
</dbReference>
<dbReference type="InterPro" id="IPR007630">
    <property type="entry name" value="RNA_pol_sigma70_r4"/>
</dbReference>
<dbReference type="RefSeq" id="WP_184338555.1">
    <property type="nucleotide sequence ID" value="NZ_JACHIG010000002.1"/>
</dbReference>
<dbReference type="InterPro" id="IPR007627">
    <property type="entry name" value="RNA_pol_sigma70_r2"/>
</dbReference>
<dbReference type="Proteomes" id="UP000590740">
    <property type="component" value="Unassembled WGS sequence"/>
</dbReference>
<dbReference type="SUPFAM" id="SSF88659">
    <property type="entry name" value="Sigma3 and sigma4 domains of RNA polymerase sigma factors"/>
    <property type="match status" value="1"/>
</dbReference>
<evidence type="ECO:0000259" key="7">
    <source>
        <dbReference type="Pfam" id="PF04542"/>
    </source>
</evidence>
<dbReference type="GO" id="GO:0006352">
    <property type="term" value="P:DNA-templated transcription initiation"/>
    <property type="evidence" value="ECO:0007669"/>
    <property type="project" value="InterPro"/>
</dbReference>
<dbReference type="Gene3D" id="1.10.1740.10">
    <property type="match status" value="1"/>
</dbReference>
<keyword evidence="10" id="KW-1185">Reference proteome</keyword>
<sequence>MLSDLQHLQRYASTGDAHAFRELVRAHGGMVHATALRVTKNEATTQDVAQEVFLELARKAGSITQSVAAWLHRVAWNRACDAVRRERSRRRAEDAMAETWHTHREATWADLEPHVDEALNELPGELHEVLVLYFLEDRTQAEIARHLGRNQATVSRCIERGITAMRQILKSRGITCGAGLAAIFAAQPAQAMPFALQTSLGKLSMAGIGSGSAAVPAATFVSSSLIAMTTTTKALLITGTLTAASLAFVLPRPQAALPSSKPPSARQSAARTPVAKNKASGVSDQEMFAMLFGPGTDRLSNARSLVDEYRVAHPGKSLIELAKDPALAPKLQALMQDMMTQPEVGRQFGEATELAMKIKGIKPSPGTNVTLNMGDGFLDNESQAERYLGAVLSRDAQALAQFLTDVLNEASMEMALDPGAEKTSGGVSISTGPLPPGTKVIQPDPED</sequence>
<evidence type="ECO:0000259" key="8">
    <source>
        <dbReference type="Pfam" id="PF04545"/>
    </source>
</evidence>
<feature type="domain" description="RNA polymerase sigma-70 region 2" evidence="7">
    <location>
        <begin position="23"/>
        <end position="88"/>
    </location>
</feature>
<dbReference type="EMBL" id="JACHIG010000002">
    <property type="protein sequence ID" value="MBB5031616.1"/>
    <property type="molecule type" value="Genomic_DNA"/>
</dbReference>
<proteinExistence type="inferred from homology"/>
<feature type="domain" description="RNA polymerase sigma-70 region 4" evidence="8">
    <location>
        <begin position="118"/>
        <end position="167"/>
    </location>
</feature>
<organism evidence="9 10">
    <name type="scientific">Prosthecobacter vanneervenii</name>
    <dbReference type="NCBI Taxonomy" id="48466"/>
    <lineage>
        <taxon>Bacteria</taxon>
        <taxon>Pseudomonadati</taxon>
        <taxon>Verrucomicrobiota</taxon>
        <taxon>Verrucomicrobiia</taxon>
        <taxon>Verrucomicrobiales</taxon>
        <taxon>Verrucomicrobiaceae</taxon>
        <taxon>Prosthecobacter</taxon>
    </lineage>
</organism>
<evidence type="ECO:0000256" key="6">
    <source>
        <dbReference type="SAM" id="MobiDB-lite"/>
    </source>
</evidence>
<gene>
    <name evidence="9" type="ORF">HNQ65_001184</name>
</gene>
<keyword evidence="5" id="KW-0804">Transcription</keyword>
<dbReference type="PANTHER" id="PTHR43133:SF8">
    <property type="entry name" value="RNA POLYMERASE SIGMA FACTOR HI_1459-RELATED"/>
    <property type="match status" value="1"/>
</dbReference>
<keyword evidence="3" id="KW-0731">Sigma factor</keyword>
<keyword evidence="2" id="KW-0805">Transcription regulation</keyword>
<dbReference type="GO" id="GO:0016987">
    <property type="term" value="F:sigma factor activity"/>
    <property type="evidence" value="ECO:0007669"/>
    <property type="project" value="UniProtKB-KW"/>
</dbReference>
<dbReference type="Pfam" id="PF04545">
    <property type="entry name" value="Sigma70_r4"/>
    <property type="match status" value="1"/>
</dbReference>
<evidence type="ECO:0000313" key="9">
    <source>
        <dbReference type="EMBL" id="MBB5031616.1"/>
    </source>
</evidence>
<dbReference type="InterPro" id="IPR014284">
    <property type="entry name" value="RNA_pol_sigma-70_dom"/>
</dbReference>
<dbReference type="AlphaFoldDB" id="A0A7W7Y8L5"/>
<evidence type="ECO:0000256" key="5">
    <source>
        <dbReference type="ARBA" id="ARBA00023163"/>
    </source>
</evidence>
<dbReference type="PANTHER" id="PTHR43133">
    <property type="entry name" value="RNA POLYMERASE ECF-TYPE SIGMA FACTO"/>
    <property type="match status" value="1"/>
</dbReference>
<comment type="similarity">
    <text evidence="1">Belongs to the sigma-70 factor family. ECF subfamily.</text>
</comment>
<dbReference type="NCBIfam" id="TIGR02937">
    <property type="entry name" value="sigma70-ECF"/>
    <property type="match status" value="1"/>
</dbReference>
<dbReference type="GO" id="GO:0003677">
    <property type="term" value="F:DNA binding"/>
    <property type="evidence" value="ECO:0007669"/>
    <property type="project" value="UniProtKB-KW"/>
</dbReference>
<dbReference type="Gene3D" id="1.10.10.10">
    <property type="entry name" value="Winged helix-like DNA-binding domain superfamily/Winged helix DNA-binding domain"/>
    <property type="match status" value="1"/>
</dbReference>
<evidence type="ECO:0000256" key="3">
    <source>
        <dbReference type="ARBA" id="ARBA00023082"/>
    </source>
</evidence>
<feature type="region of interest" description="Disordered" evidence="6">
    <location>
        <begin position="418"/>
        <end position="447"/>
    </location>
</feature>
<accession>A0A7W7Y8L5</accession>
<evidence type="ECO:0000256" key="2">
    <source>
        <dbReference type="ARBA" id="ARBA00023015"/>
    </source>
</evidence>
<dbReference type="InterPro" id="IPR013324">
    <property type="entry name" value="RNA_pol_sigma_r3/r4-like"/>
</dbReference>
<dbReference type="CDD" id="cd06171">
    <property type="entry name" value="Sigma70_r4"/>
    <property type="match status" value="1"/>
</dbReference>
<name>A0A7W7Y8L5_9BACT</name>
<evidence type="ECO:0000313" key="10">
    <source>
        <dbReference type="Proteomes" id="UP000590740"/>
    </source>
</evidence>
<dbReference type="Pfam" id="PF04542">
    <property type="entry name" value="Sigma70_r2"/>
    <property type="match status" value="1"/>
</dbReference>
<dbReference type="InterPro" id="IPR039425">
    <property type="entry name" value="RNA_pol_sigma-70-like"/>
</dbReference>